<accession>S9QXU6</accession>
<protein>
    <submittedName>
        <fullName evidence="1">Uncharacterized protein</fullName>
    </submittedName>
</protein>
<dbReference type="RefSeq" id="WP_021098236.1">
    <property type="nucleotide sequence ID" value="NZ_KE557322.1"/>
</dbReference>
<organism evidence="1 2">
    <name type="scientific">Rubellimicrobium thermophilum DSM 16684</name>
    <dbReference type="NCBI Taxonomy" id="1123069"/>
    <lineage>
        <taxon>Bacteria</taxon>
        <taxon>Pseudomonadati</taxon>
        <taxon>Pseudomonadota</taxon>
        <taxon>Alphaproteobacteria</taxon>
        <taxon>Rhodobacterales</taxon>
        <taxon>Roseobacteraceae</taxon>
        <taxon>Rubellimicrobium</taxon>
    </lineage>
</organism>
<dbReference type="STRING" id="1123069.ruthe_02153"/>
<sequence>MQTWLREADGRLLPLDHLSTGWAAGTATALQGGAALDVPDLAFLDLGGGRRLLIAASNMQGGLAAWHIGADGKASLADALGAPDGLPVALPSALTSAQAWGRHVVFLGAAGSSSVSVIEVTAAGQLRPLDQVGDDRNTRFQAITHLETAQIGDRTVLIAGGADDGLTAMTLLPDGRLLHLATLADPGGTALAGLSALALRVSGGGSTSSPPAAAARA</sequence>
<comment type="caution">
    <text evidence="1">The sequence shown here is derived from an EMBL/GenBank/DDBJ whole genome shotgun (WGS) entry which is preliminary data.</text>
</comment>
<proteinExistence type="predicted"/>
<dbReference type="EMBL" id="AOLV01000024">
    <property type="protein sequence ID" value="EPX84473.1"/>
    <property type="molecule type" value="Genomic_DNA"/>
</dbReference>
<dbReference type="OrthoDB" id="9342475at2"/>
<evidence type="ECO:0000313" key="1">
    <source>
        <dbReference type="EMBL" id="EPX84473.1"/>
    </source>
</evidence>
<keyword evidence="2" id="KW-1185">Reference proteome</keyword>
<dbReference type="AlphaFoldDB" id="S9QXU6"/>
<gene>
    <name evidence="1" type="ORF">ruthe_02153</name>
</gene>
<dbReference type="Proteomes" id="UP000015346">
    <property type="component" value="Unassembled WGS sequence"/>
</dbReference>
<name>S9QXU6_9RHOB</name>
<reference evidence="1 2" key="1">
    <citation type="journal article" date="2013" name="Stand. Genomic Sci.">
        <title>Genome sequence of the reddish-pigmented Rubellimicrobium thermophilum type strain (DSM 16684(T)), a member of the Roseobacter clade.</title>
        <authorList>
            <person name="Fiebig A."/>
            <person name="Riedel T."/>
            <person name="Gronow S."/>
            <person name="Petersen J."/>
            <person name="Klenk H.P."/>
            <person name="Goker M."/>
        </authorList>
    </citation>
    <scope>NUCLEOTIDE SEQUENCE [LARGE SCALE GENOMIC DNA]</scope>
    <source>
        <strain evidence="1 2">DSM 16684</strain>
    </source>
</reference>
<dbReference type="HOGENOM" id="CLU_1271508_0_0_5"/>
<evidence type="ECO:0000313" key="2">
    <source>
        <dbReference type="Proteomes" id="UP000015346"/>
    </source>
</evidence>